<name>A0ABW4RT94_9ACTN</name>
<dbReference type="RefSeq" id="WP_343874912.1">
    <property type="nucleotide sequence ID" value="NZ_BAAAIX010000028.1"/>
</dbReference>
<protein>
    <submittedName>
        <fullName evidence="3">VOC family protein</fullName>
    </submittedName>
</protein>
<dbReference type="InterPro" id="IPR037523">
    <property type="entry name" value="VOC_core"/>
</dbReference>
<organism evidence="3 4">
    <name type="scientific">Luteococcus peritonei</name>
    <dbReference type="NCBI Taxonomy" id="88874"/>
    <lineage>
        <taxon>Bacteria</taxon>
        <taxon>Bacillati</taxon>
        <taxon>Actinomycetota</taxon>
        <taxon>Actinomycetes</taxon>
        <taxon>Propionibacteriales</taxon>
        <taxon>Propionibacteriaceae</taxon>
        <taxon>Luteococcus</taxon>
    </lineage>
</organism>
<keyword evidence="4" id="KW-1185">Reference proteome</keyword>
<evidence type="ECO:0000256" key="1">
    <source>
        <dbReference type="SAM" id="MobiDB-lite"/>
    </source>
</evidence>
<feature type="domain" description="VOC" evidence="2">
    <location>
        <begin position="5"/>
        <end position="132"/>
    </location>
</feature>
<evidence type="ECO:0000313" key="3">
    <source>
        <dbReference type="EMBL" id="MFD1889019.1"/>
    </source>
</evidence>
<proteinExistence type="predicted"/>
<feature type="region of interest" description="Disordered" evidence="1">
    <location>
        <begin position="104"/>
        <end position="135"/>
    </location>
</feature>
<dbReference type="InterPro" id="IPR029068">
    <property type="entry name" value="Glyas_Bleomycin-R_OHBP_Dase"/>
</dbReference>
<dbReference type="Pfam" id="PF00903">
    <property type="entry name" value="Glyoxalase"/>
    <property type="match status" value="1"/>
</dbReference>
<dbReference type="EMBL" id="JBHUFZ010000005">
    <property type="protein sequence ID" value="MFD1889019.1"/>
    <property type="molecule type" value="Genomic_DNA"/>
</dbReference>
<dbReference type="Proteomes" id="UP001597326">
    <property type="component" value="Unassembled WGS sequence"/>
</dbReference>
<dbReference type="Gene3D" id="3.30.720.120">
    <property type="match status" value="1"/>
</dbReference>
<dbReference type="PANTHER" id="PTHR34109">
    <property type="entry name" value="BNAUNNG04460D PROTEIN-RELATED"/>
    <property type="match status" value="1"/>
</dbReference>
<dbReference type="Gene3D" id="3.30.720.110">
    <property type="match status" value="1"/>
</dbReference>
<dbReference type="InterPro" id="IPR004360">
    <property type="entry name" value="Glyas_Fos-R_dOase_dom"/>
</dbReference>
<accession>A0ABW4RT94</accession>
<reference evidence="4" key="1">
    <citation type="journal article" date="2019" name="Int. J. Syst. Evol. Microbiol.">
        <title>The Global Catalogue of Microorganisms (GCM) 10K type strain sequencing project: providing services to taxonomists for standard genome sequencing and annotation.</title>
        <authorList>
            <consortium name="The Broad Institute Genomics Platform"/>
            <consortium name="The Broad Institute Genome Sequencing Center for Infectious Disease"/>
            <person name="Wu L."/>
            <person name="Ma J."/>
        </authorList>
    </citation>
    <scope>NUCLEOTIDE SEQUENCE [LARGE SCALE GENOMIC DNA]</scope>
    <source>
        <strain evidence="4">CAIM 431</strain>
    </source>
</reference>
<comment type="caution">
    <text evidence="3">The sequence shown here is derived from an EMBL/GenBank/DDBJ whole genome shotgun (WGS) entry which is preliminary data.</text>
</comment>
<gene>
    <name evidence="3" type="ORF">ACFSCS_02315</name>
</gene>
<dbReference type="PROSITE" id="PS51819">
    <property type="entry name" value="VOC"/>
    <property type="match status" value="1"/>
</dbReference>
<evidence type="ECO:0000259" key="2">
    <source>
        <dbReference type="PROSITE" id="PS51819"/>
    </source>
</evidence>
<dbReference type="PANTHER" id="PTHR34109:SF1">
    <property type="entry name" value="VOC DOMAIN-CONTAINING PROTEIN"/>
    <property type="match status" value="1"/>
</dbReference>
<dbReference type="SUPFAM" id="SSF54593">
    <property type="entry name" value="Glyoxalase/Bleomycin resistance protein/Dihydroxybiphenyl dioxygenase"/>
    <property type="match status" value="1"/>
</dbReference>
<evidence type="ECO:0000313" key="4">
    <source>
        <dbReference type="Proteomes" id="UP001597326"/>
    </source>
</evidence>
<sequence length="135" mass="14535">MTQTKPQLFHSLTFADAGRARTFLTALGFTEVLVVPSADDPSVIEHAQLRWRETGGVMFGSVREANPFAGPERVGRASCYLVVAEDHEVDEVFRRGLAAGGSVVEEPADQPYGGRSATVADPEGNHWSVGSYQGE</sequence>